<comment type="caution">
    <text evidence="1">The sequence shown here is derived from an EMBL/GenBank/DDBJ whole genome shotgun (WGS) entry which is preliminary data.</text>
</comment>
<organism evidence="1 2">
    <name type="scientific">Candidatus Iainarchaeum sp</name>
    <dbReference type="NCBI Taxonomy" id="3101447"/>
    <lineage>
        <taxon>Archaea</taxon>
        <taxon>Candidatus Iainarchaeota</taxon>
        <taxon>Candidatus Iainarchaeia</taxon>
        <taxon>Candidatus Iainarchaeales</taxon>
        <taxon>Candidatus Iainarchaeaceae</taxon>
        <taxon>Candidatus Iainarchaeum</taxon>
    </lineage>
</organism>
<gene>
    <name evidence="1" type="ORF">DRO04_00960</name>
</gene>
<name>A0A497JHQ0_9ARCH</name>
<dbReference type="EMBL" id="QMWP01000024">
    <property type="protein sequence ID" value="RLG70895.1"/>
    <property type="molecule type" value="Genomic_DNA"/>
</dbReference>
<sequence length="72" mass="8432">MDEKIYLLRRISSLLEDMALLLERIATALEELNFFLSQELEDALLENDYLLDLSNIKRVVENERTKTDQGTD</sequence>
<evidence type="ECO:0000313" key="1">
    <source>
        <dbReference type="EMBL" id="RLG70895.1"/>
    </source>
</evidence>
<reference evidence="1 2" key="1">
    <citation type="submission" date="2018-06" db="EMBL/GenBank/DDBJ databases">
        <title>Extensive metabolic versatility and redundancy in microbially diverse, dynamic hydrothermal sediments.</title>
        <authorList>
            <person name="Dombrowski N."/>
            <person name="Teske A."/>
            <person name="Baker B.J."/>
        </authorList>
    </citation>
    <scope>NUCLEOTIDE SEQUENCE [LARGE SCALE GENOMIC DNA]</scope>
    <source>
        <strain evidence="1">B51_G17</strain>
    </source>
</reference>
<accession>A0A497JHQ0</accession>
<proteinExistence type="predicted"/>
<protein>
    <submittedName>
        <fullName evidence="1">Uncharacterized protein</fullName>
    </submittedName>
</protein>
<dbReference type="Proteomes" id="UP000278031">
    <property type="component" value="Unassembled WGS sequence"/>
</dbReference>
<dbReference type="AlphaFoldDB" id="A0A497JHQ0"/>
<evidence type="ECO:0000313" key="2">
    <source>
        <dbReference type="Proteomes" id="UP000278031"/>
    </source>
</evidence>